<evidence type="ECO:0000313" key="7">
    <source>
        <dbReference type="EMBL" id="KAJ4310511.1"/>
    </source>
</evidence>
<reference evidence="7" key="1">
    <citation type="submission" date="2022-10" db="EMBL/GenBank/DDBJ databases">
        <title>Tapping the CABI collections for fungal endophytes: first genome assemblies for Collariella, Neodidymelliopsis, Ascochyta clinopodiicola, Didymella pomorum, Didymosphaeria variabile, Neocosmospora piperis and Neocucurbitaria cava.</title>
        <authorList>
            <person name="Hill R."/>
        </authorList>
    </citation>
    <scope>NUCLEOTIDE SEQUENCE</scope>
    <source>
        <strain evidence="7">IMI 366586</strain>
    </source>
</reference>
<dbReference type="GO" id="GO:0000176">
    <property type="term" value="C:nuclear exosome (RNase complex)"/>
    <property type="evidence" value="ECO:0007669"/>
    <property type="project" value="TreeGrafter"/>
</dbReference>
<keyword evidence="4" id="KW-0271">Exosome</keyword>
<comment type="similarity">
    <text evidence="2">Belongs to the RNase PH family.</text>
</comment>
<evidence type="ECO:0000256" key="2">
    <source>
        <dbReference type="ARBA" id="ARBA00006678"/>
    </source>
</evidence>
<gene>
    <name evidence="7" type="primary">RRP46</name>
    <name evidence="7" type="ORF">N0V84_010938</name>
</gene>
<protein>
    <submittedName>
        <fullName evidence="7">Exosome non-catalytic core subunit rrp46</fullName>
    </submittedName>
</protein>
<comment type="caution">
    <text evidence="7">The sequence shown here is derived from an EMBL/GenBank/DDBJ whole genome shotgun (WGS) entry which is preliminary data.</text>
</comment>
<dbReference type="SUPFAM" id="SSF55666">
    <property type="entry name" value="Ribonuclease PH domain 2-like"/>
    <property type="match status" value="1"/>
</dbReference>
<dbReference type="PANTHER" id="PTHR11953:SF1">
    <property type="entry name" value="EXOSOME COMPLEX COMPONENT RRP46"/>
    <property type="match status" value="1"/>
</dbReference>
<dbReference type="GO" id="GO:0016075">
    <property type="term" value="P:rRNA catabolic process"/>
    <property type="evidence" value="ECO:0007669"/>
    <property type="project" value="TreeGrafter"/>
</dbReference>
<evidence type="ECO:0000259" key="6">
    <source>
        <dbReference type="Pfam" id="PF01138"/>
    </source>
</evidence>
<dbReference type="Proteomes" id="UP001140502">
    <property type="component" value="Unassembled WGS sequence"/>
</dbReference>
<dbReference type="InterPro" id="IPR027408">
    <property type="entry name" value="PNPase/RNase_PH_dom_sf"/>
</dbReference>
<evidence type="ECO:0000256" key="3">
    <source>
        <dbReference type="ARBA" id="ARBA00022552"/>
    </source>
</evidence>
<organism evidence="7 8">
    <name type="scientific">Fusarium piperis</name>
    <dbReference type="NCBI Taxonomy" id="1435070"/>
    <lineage>
        <taxon>Eukaryota</taxon>
        <taxon>Fungi</taxon>
        <taxon>Dikarya</taxon>
        <taxon>Ascomycota</taxon>
        <taxon>Pezizomycotina</taxon>
        <taxon>Sordariomycetes</taxon>
        <taxon>Hypocreomycetidae</taxon>
        <taxon>Hypocreales</taxon>
        <taxon>Nectriaceae</taxon>
        <taxon>Fusarium</taxon>
        <taxon>Fusarium solani species complex</taxon>
    </lineage>
</organism>
<dbReference type="OrthoDB" id="27298at2759"/>
<evidence type="ECO:0000313" key="8">
    <source>
        <dbReference type="Proteomes" id="UP001140502"/>
    </source>
</evidence>
<keyword evidence="5" id="KW-0539">Nucleus</keyword>
<dbReference type="GO" id="GO:0071051">
    <property type="term" value="P:poly(A)-dependent snoRNA 3'-end processing"/>
    <property type="evidence" value="ECO:0007669"/>
    <property type="project" value="TreeGrafter"/>
</dbReference>
<dbReference type="AlphaFoldDB" id="A0A9W8TBD3"/>
<dbReference type="GO" id="GO:0034475">
    <property type="term" value="P:U4 snRNA 3'-end processing"/>
    <property type="evidence" value="ECO:0007669"/>
    <property type="project" value="TreeGrafter"/>
</dbReference>
<sequence>MAPSAEPTAELSHLPKADGSATFSYGGYSIVAAVNGPVEAQRRDENAFEALVDVIVRPAAGVGGTRERQLESILQAALRQLIPVRDYPRCVIQITLQVAETPENAYVNTKLSQAQLNLPIIPALLHSAILALLSAAVSLKAIGAATVLAIPEEEVKEVKDIIIDPTAAEVDHAKSVHALGFTSHDELLLAESEGSFSPDEWAKVLQLGQRICCEHQQPGFDTTMTGNDLESKSMTQFIRSVMEAKVADDLYWK</sequence>
<dbReference type="CDD" id="cd11372">
    <property type="entry name" value="RNase_PH_RRP46"/>
    <property type="match status" value="1"/>
</dbReference>
<dbReference type="InterPro" id="IPR050080">
    <property type="entry name" value="RNase_PH"/>
</dbReference>
<proteinExistence type="inferred from homology"/>
<dbReference type="GO" id="GO:0003723">
    <property type="term" value="F:RNA binding"/>
    <property type="evidence" value="ECO:0007669"/>
    <property type="project" value="TreeGrafter"/>
</dbReference>
<name>A0A9W8TBD3_9HYPO</name>
<dbReference type="GO" id="GO:0000177">
    <property type="term" value="C:cytoplasmic exosome (RNase complex)"/>
    <property type="evidence" value="ECO:0007669"/>
    <property type="project" value="TreeGrafter"/>
</dbReference>
<evidence type="ECO:0000256" key="4">
    <source>
        <dbReference type="ARBA" id="ARBA00022835"/>
    </source>
</evidence>
<dbReference type="Gene3D" id="3.30.230.70">
    <property type="entry name" value="GHMP Kinase, N-terminal domain"/>
    <property type="match status" value="1"/>
</dbReference>
<accession>A0A9W8TBD3</accession>
<dbReference type="Pfam" id="PF01138">
    <property type="entry name" value="RNase_PH"/>
    <property type="match status" value="1"/>
</dbReference>
<feature type="domain" description="Exoribonuclease phosphorolytic" evidence="6">
    <location>
        <begin position="9"/>
        <end position="136"/>
    </location>
</feature>
<dbReference type="PANTHER" id="PTHR11953">
    <property type="entry name" value="EXOSOME COMPLEX COMPONENT"/>
    <property type="match status" value="1"/>
</dbReference>
<dbReference type="InterPro" id="IPR001247">
    <property type="entry name" value="ExoRNase_PH_dom1"/>
</dbReference>
<dbReference type="SUPFAM" id="SSF54211">
    <property type="entry name" value="Ribosomal protein S5 domain 2-like"/>
    <property type="match status" value="1"/>
</dbReference>
<dbReference type="EMBL" id="JAPEUR010000374">
    <property type="protein sequence ID" value="KAJ4310511.1"/>
    <property type="molecule type" value="Genomic_DNA"/>
</dbReference>
<dbReference type="InterPro" id="IPR020568">
    <property type="entry name" value="Ribosomal_Su5_D2-typ_SF"/>
</dbReference>
<comment type="subcellular location">
    <subcellularLocation>
        <location evidence="1">Nucleus</location>
    </subcellularLocation>
</comment>
<dbReference type="GO" id="GO:0071028">
    <property type="term" value="P:nuclear mRNA surveillance"/>
    <property type="evidence" value="ECO:0007669"/>
    <property type="project" value="TreeGrafter"/>
</dbReference>
<evidence type="ECO:0000256" key="1">
    <source>
        <dbReference type="ARBA" id="ARBA00004123"/>
    </source>
</evidence>
<keyword evidence="8" id="KW-1185">Reference proteome</keyword>
<dbReference type="InterPro" id="IPR036345">
    <property type="entry name" value="ExoRNase_PH_dom2_sf"/>
</dbReference>
<dbReference type="GO" id="GO:0006364">
    <property type="term" value="P:rRNA processing"/>
    <property type="evidence" value="ECO:0007669"/>
    <property type="project" value="UniProtKB-KW"/>
</dbReference>
<keyword evidence="3" id="KW-0698">rRNA processing</keyword>
<dbReference type="GO" id="GO:0005730">
    <property type="term" value="C:nucleolus"/>
    <property type="evidence" value="ECO:0007669"/>
    <property type="project" value="TreeGrafter"/>
</dbReference>
<evidence type="ECO:0000256" key="5">
    <source>
        <dbReference type="ARBA" id="ARBA00023242"/>
    </source>
</evidence>